<dbReference type="SUPFAM" id="SSF51735">
    <property type="entry name" value="NAD(P)-binding Rossmann-fold domains"/>
    <property type="match status" value="1"/>
</dbReference>
<name>A0AAV9P9W0_9PEZI</name>
<proteinExistence type="predicted"/>
<dbReference type="PANTHER" id="PTHR45458">
    <property type="entry name" value="SHORT-CHAIN DEHYDROGENASE/REDUCTASE SDR"/>
    <property type="match status" value="1"/>
</dbReference>
<dbReference type="PROSITE" id="PS00061">
    <property type="entry name" value="ADH_SHORT"/>
    <property type="match status" value="1"/>
</dbReference>
<dbReference type="AlphaFoldDB" id="A0AAV9P9W0"/>
<sequence>MPNYLITGANRGLGLGFITTLAKDQSNTVIGLVRDQKAAEEQVLPTEFNNVYFVEADIVDTKALKLAAERVQEIVGAAGLDVLICNAAEHDIQAAIADTRASIDVNVVGSLKAVNAFLPHIRKGGLKKVVAVSSGMGDIDFINEARISNAAPYATSKAALSTLFAKLGTAYEDEGILFMSLCPGLVDTAIGPPSLSEGDLLRFQNITARFEKYAPGFKATSPTDAAQKCLAAIERSSLQGGSGGSFLSHNGTKRWM</sequence>
<dbReference type="PANTHER" id="PTHR45458:SF3">
    <property type="entry name" value="CHAIN DEHYDROGENASE (ATSC), PUTATIVE-RELATED"/>
    <property type="match status" value="1"/>
</dbReference>
<protein>
    <recommendedName>
        <fullName evidence="4">NAD(P)-binding protein</fullName>
    </recommendedName>
</protein>
<dbReference type="InterPro" id="IPR052184">
    <property type="entry name" value="SDR_enzymes"/>
</dbReference>
<dbReference type="GeneID" id="89926999"/>
<dbReference type="GO" id="GO:0016616">
    <property type="term" value="F:oxidoreductase activity, acting on the CH-OH group of donors, NAD or NADP as acceptor"/>
    <property type="evidence" value="ECO:0007669"/>
    <property type="project" value="TreeGrafter"/>
</dbReference>
<dbReference type="PRINTS" id="PR00081">
    <property type="entry name" value="GDHRDH"/>
</dbReference>
<dbReference type="Proteomes" id="UP001337655">
    <property type="component" value="Unassembled WGS sequence"/>
</dbReference>
<keyword evidence="3" id="KW-1185">Reference proteome</keyword>
<comment type="caution">
    <text evidence="2">The sequence shown here is derived from an EMBL/GenBank/DDBJ whole genome shotgun (WGS) entry which is preliminary data.</text>
</comment>
<dbReference type="RefSeq" id="XP_064659026.1">
    <property type="nucleotide sequence ID" value="XM_064802901.1"/>
</dbReference>
<dbReference type="InterPro" id="IPR036291">
    <property type="entry name" value="NAD(P)-bd_dom_sf"/>
</dbReference>
<dbReference type="Gene3D" id="3.40.50.720">
    <property type="entry name" value="NAD(P)-binding Rossmann-like Domain"/>
    <property type="match status" value="1"/>
</dbReference>
<keyword evidence="1" id="KW-0521">NADP</keyword>
<gene>
    <name evidence="2" type="ORF">LTR77_005658</name>
</gene>
<dbReference type="Pfam" id="PF00106">
    <property type="entry name" value="adh_short"/>
    <property type="match status" value="1"/>
</dbReference>
<organism evidence="2 3">
    <name type="scientific">Saxophila tyrrhenica</name>
    <dbReference type="NCBI Taxonomy" id="1690608"/>
    <lineage>
        <taxon>Eukaryota</taxon>
        <taxon>Fungi</taxon>
        <taxon>Dikarya</taxon>
        <taxon>Ascomycota</taxon>
        <taxon>Pezizomycotina</taxon>
        <taxon>Dothideomycetes</taxon>
        <taxon>Dothideomycetidae</taxon>
        <taxon>Mycosphaerellales</taxon>
        <taxon>Extremaceae</taxon>
        <taxon>Saxophila</taxon>
    </lineage>
</organism>
<accession>A0AAV9P9W0</accession>
<evidence type="ECO:0000256" key="1">
    <source>
        <dbReference type="ARBA" id="ARBA00022857"/>
    </source>
</evidence>
<reference evidence="2 3" key="1">
    <citation type="submission" date="2023-08" db="EMBL/GenBank/DDBJ databases">
        <title>Black Yeasts Isolated from many extreme environments.</title>
        <authorList>
            <person name="Coleine C."/>
            <person name="Stajich J.E."/>
            <person name="Selbmann L."/>
        </authorList>
    </citation>
    <scope>NUCLEOTIDE SEQUENCE [LARGE SCALE GENOMIC DNA]</scope>
    <source>
        <strain evidence="2 3">CCFEE 5935</strain>
    </source>
</reference>
<dbReference type="InterPro" id="IPR020904">
    <property type="entry name" value="Sc_DH/Rdtase_CS"/>
</dbReference>
<evidence type="ECO:0008006" key="4">
    <source>
        <dbReference type="Google" id="ProtNLM"/>
    </source>
</evidence>
<dbReference type="InterPro" id="IPR002347">
    <property type="entry name" value="SDR_fam"/>
</dbReference>
<evidence type="ECO:0000313" key="3">
    <source>
        <dbReference type="Proteomes" id="UP001337655"/>
    </source>
</evidence>
<dbReference type="EMBL" id="JAVRRT010000008">
    <property type="protein sequence ID" value="KAK5169680.1"/>
    <property type="molecule type" value="Genomic_DNA"/>
</dbReference>
<evidence type="ECO:0000313" key="2">
    <source>
        <dbReference type="EMBL" id="KAK5169680.1"/>
    </source>
</evidence>